<dbReference type="GO" id="GO:0022625">
    <property type="term" value="C:cytosolic large ribosomal subunit"/>
    <property type="evidence" value="ECO:0007669"/>
    <property type="project" value="TreeGrafter"/>
</dbReference>
<dbReference type="InterPro" id="IPR029751">
    <property type="entry name" value="Ribosomal_L25_dom"/>
</dbReference>
<evidence type="ECO:0000259" key="8">
    <source>
        <dbReference type="Pfam" id="PF14693"/>
    </source>
</evidence>
<dbReference type="InterPro" id="IPR020056">
    <property type="entry name" value="Rbsml_bL25/Gln-tRNA_synth_N"/>
</dbReference>
<keyword evidence="1 5" id="KW-0699">rRNA-binding</keyword>
<keyword evidence="4 5" id="KW-0687">Ribonucleoprotein</keyword>
<comment type="function">
    <text evidence="5">This is one of the proteins that binds to the 5S RNA in the ribosome where it forms part of the central protuberance.</text>
</comment>
<name>A0A1H8TQW8_9BACI</name>
<sequence>MAVKLEAKPRNDLKKSNTRRLRKEGLIPAIVYGHEKEPKSVTVNSIDLLKTVRDEGRNAIISLEVEGNSVDVMLHDYQVEPIMDKLIHADFYIVNMAQEMDVQVPLHLEGEAQGAKDGGVLQQPLHELLVRAKPASIPEEIIINVTELNVGDSIMVADLKEGKGYEIVEDPNTTIVTITAPTLAEDLDAEPEDEDVEPELVDQKGNAEEVEE</sequence>
<evidence type="ECO:0000256" key="1">
    <source>
        <dbReference type="ARBA" id="ARBA00022730"/>
    </source>
</evidence>
<keyword evidence="2 5" id="KW-0694">RNA-binding</keyword>
<dbReference type="Pfam" id="PF14693">
    <property type="entry name" value="Ribosomal_TL5_C"/>
    <property type="match status" value="1"/>
</dbReference>
<dbReference type="AlphaFoldDB" id="A0A1H8TQW8"/>
<dbReference type="GO" id="GO:0008097">
    <property type="term" value="F:5S rRNA binding"/>
    <property type="evidence" value="ECO:0007669"/>
    <property type="project" value="InterPro"/>
</dbReference>
<dbReference type="CDD" id="cd00495">
    <property type="entry name" value="Ribosomal_L25_TL5_CTC"/>
    <property type="match status" value="1"/>
</dbReference>
<dbReference type="InterPro" id="IPR037121">
    <property type="entry name" value="Ribosomal_bL25_C"/>
</dbReference>
<dbReference type="PANTHER" id="PTHR33284:SF1">
    <property type="entry name" value="RIBOSOMAL PROTEIN L25_GLN-TRNA SYNTHETASE, ANTI-CODON-BINDING DOMAIN-CONTAINING PROTEIN"/>
    <property type="match status" value="1"/>
</dbReference>
<dbReference type="Pfam" id="PF01386">
    <property type="entry name" value="Ribosomal_L25p"/>
    <property type="match status" value="1"/>
</dbReference>
<evidence type="ECO:0000259" key="7">
    <source>
        <dbReference type="Pfam" id="PF01386"/>
    </source>
</evidence>
<dbReference type="InterPro" id="IPR001021">
    <property type="entry name" value="Ribosomal_bL25_long"/>
</dbReference>
<feature type="compositionally biased region" description="Acidic residues" evidence="6">
    <location>
        <begin position="185"/>
        <end position="200"/>
    </location>
</feature>
<feature type="region of interest" description="Disordered" evidence="6">
    <location>
        <begin position="183"/>
        <end position="212"/>
    </location>
</feature>
<dbReference type="InterPro" id="IPR020057">
    <property type="entry name" value="Ribosomal_bL25_b-dom"/>
</dbReference>
<dbReference type="NCBIfam" id="TIGR00731">
    <property type="entry name" value="bL25_bact_ctc"/>
    <property type="match status" value="1"/>
</dbReference>
<dbReference type="PANTHER" id="PTHR33284">
    <property type="entry name" value="RIBOSOMAL PROTEIN L25/GLN-TRNA SYNTHETASE, ANTI-CODON-BINDING DOMAIN-CONTAINING PROTEIN"/>
    <property type="match status" value="1"/>
</dbReference>
<keyword evidence="10" id="KW-1185">Reference proteome</keyword>
<feature type="compositionally biased region" description="Basic and acidic residues" evidence="6">
    <location>
        <begin position="201"/>
        <end position="212"/>
    </location>
</feature>
<keyword evidence="3 5" id="KW-0689">Ribosomal protein</keyword>
<evidence type="ECO:0000256" key="2">
    <source>
        <dbReference type="ARBA" id="ARBA00022884"/>
    </source>
</evidence>
<gene>
    <name evidence="5" type="primary">rplY</name>
    <name evidence="5" type="synonym">ctc</name>
    <name evidence="9" type="ORF">SAMN04488134_11813</name>
</gene>
<dbReference type="Gene3D" id="2.170.120.20">
    <property type="entry name" value="Ribosomal protein L25, beta domain"/>
    <property type="match status" value="1"/>
</dbReference>
<evidence type="ECO:0000313" key="9">
    <source>
        <dbReference type="EMBL" id="SEO92913.1"/>
    </source>
</evidence>
<feature type="domain" description="Large ribosomal subunit protein bL25 L25" evidence="7">
    <location>
        <begin position="5"/>
        <end position="91"/>
    </location>
</feature>
<dbReference type="Gene3D" id="2.40.240.10">
    <property type="entry name" value="Ribosomal Protein L25, Chain P"/>
    <property type="match status" value="1"/>
</dbReference>
<evidence type="ECO:0000313" key="10">
    <source>
        <dbReference type="Proteomes" id="UP000199300"/>
    </source>
</evidence>
<dbReference type="InterPro" id="IPR011035">
    <property type="entry name" value="Ribosomal_bL25/Gln-tRNA_synth"/>
</dbReference>
<dbReference type="RefSeq" id="WP_091500323.1">
    <property type="nucleotide sequence ID" value="NZ_FODJ01000018.1"/>
</dbReference>
<dbReference type="STRING" id="872970.SAMN04488134_11813"/>
<accession>A0A1H8TQW8</accession>
<reference evidence="9 10" key="1">
    <citation type="submission" date="2016-10" db="EMBL/GenBank/DDBJ databases">
        <authorList>
            <person name="de Groot N.N."/>
        </authorList>
    </citation>
    <scope>NUCLEOTIDE SEQUENCE [LARGE SCALE GENOMIC DNA]</scope>
    <source>
        <strain evidence="9 10">CGMCC 1.10434</strain>
    </source>
</reference>
<dbReference type="Proteomes" id="UP000199300">
    <property type="component" value="Unassembled WGS sequence"/>
</dbReference>
<evidence type="ECO:0000256" key="6">
    <source>
        <dbReference type="SAM" id="MobiDB-lite"/>
    </source>
</evidence>
<feature type="domain" description="Large ribosomal subunit protein bL25 beta" evidence="8">
    <location>
        <begin position="100"/>
        <end position="181"/>
    </location>
</feature>
<protein>
    <recommendedName>
        <fullName evidence="5">Large ribosomal subunit protein bL25</fullName>
    </recommendedName>
    <alternativeName>
        <fullName evidence="5">General stress protein CTC</fullName>
    </alternativeName>
</protein>
<dbReference type="GO" id="GO:0006412">
    <property type="term" value="P:translation"/>
    <property type="evidence" value="ECO:0007669"/>
    <property type="project" value="UniProtKB-UniRule"/>
</dbReference>
<organism evidence="9 10">
    <name type="scientific">Amphibacillus marinus</name>
    <dbReference type="NCBI Taxonomy" id="872970"/>
    <lineage>
        <taxon>Bacteria</taxon>
        <taxon>Bacillati</taxon>
        <taxon>Bacillota</taxon>
        <taxon>Bacilli</taxon>
        <taxon>Bacillales</taxon>
        <taxon>Bacillaceae</taxon>
        <taxon>Amphibacillus</taxon>
    </lineage>
</organism>
<proteinExistence type="inferred from homology"/>
<dbReference type="OrthoDB" id="9790002at2"/>
<dbReference type="InterPro" id="IPR020930">
    <property type="entry name" value="Ribosomal_uL5_bac-type"/>
</dbReference>
<dbReference type="HAMAP" id="MF_01334">
    <property type="entry name" value="Ribosomal_bL25_CTC"/>
    <property type="match status" value="1"/>
</dbReference>
<comment type="subunit">
    <text evidence="5">Part of the 50S ribosomal subunit; part of the 5S rRNA/L5/L18/L25 subcomplex. Contacts the 5S rRNA. Binds to the 5S rRNA independently of L5 and L18.</text>
</comment>
<dbReference type="NCBIfam" id="NF004133">
    <property type="entry name" value="PRK05618.2-4"/>
    <property type="match status" value="1"/>
</dbReference>
<comment type="similarity">
    <text evidence="5">Belongs to the bacterial ribosomal protein bL25 family. CTC subfamily.</text>
</comment>
<dbReference type="SUPFAM" id="SSF50715">
    <property type="entry name" value="Ribosomal protein L25-like"/>
    <property type="match status" value="1"/>
</dbReference>
<evidence type="ECO:0000256" key="5">
    <source>
        <dbReference type="HAMAP-Rule" id="MF_01334"/>
    </source>
</evidence>
<evidence type="ECO:0000256" key="3">
    <source>
        <dbReference type="ARBA" id="ARBA00022980"/>
    </source>
</evidence>
<evidence type="ECO:0000256" key="4">
    <source>
        <dbReference type="ARBA" id="ARBA00023274"/>
    </source>
</evidence>
<dbReference type="GO" id="GO:0003735">
    <property type="term" value="F:structural constituent of ribosome"/>
    <property type="evidence" value="ECO:0007669"/>
    <property type="project" value="InterPro"/>
</dbReference>
<dbReference type="EMBL" id="FODJ01000018">
    <property type="protein sequence ID" value="SEO92913.1"/>
    <property type="molecule type" value="Genomic_DNA"/>
</dbReference>